<reference evidence="1" key="2">
    <citation type="submission" date="2020-09" db="EMBL/GenBank/DDBJ databases">
        <authorList>
            <person name="Sun Q."/>
            <person name="Zhou Y."/>
        </authorList>
    </citation>
    <scope>NUCLEOTIDE SEQUENCE</scope>
    <source>
        <strain evidence="1">CGMCC 4.7299</strain>
    </source>
</reference>
<proteinExistence type="predicted"/>
<protein>
    <submittedName>
        <fullName evidence="1">Enediyne biosynthesis protein</fullName>
    </submittedName>
</protein>
<evidence type="ECO:0000313" key="1">
    <source>
        <dbReference type="EMBL" id="GGK76463.1"/>
    </source>
</evidence>
<accession>A0A8J3BXG6</accession>
<dbReference type="AlphaFoldDB" id="A0A8J3BXG6"/>
<dbReference type="InterPro" id="IPR012964">
    <property type="entry name" value="DUF1702"/>
</dbReference>
<sequence length="325" mass="34796">MIVMARTTAVRPPGWRRLLVLSPATVDFGRRGFGTEPAATRRTLEAAAGAFLDGYHAQLGTDGAPDLSGIPPHRRGFAAEGAGMAAALLDGLRPAGVRRLPTLFAAHGDRYDYLIHVGVGWALAKLHRRGPASRDPGAPLLRWLAYDGMGFCRAFFAAEARLRRWAARHPRRCAAGCAIRHQGLGRSLWFRACGDPDRLAGHVAAAPVAHYGDLWSGIGLAAAYAAGVPDSAYERLREVAGAHRAELAQGAAFAAEAWLRSGHVPRHAGVAVPVLTGVPTGRAAAWTWQVRRDLDRPGADAADYQRWRLGVQRLAARAGARVTRS</sequence>
<dbReference type="Pfam" id="PF08012">
    <property type="entry name" value="DUF1702"/>
    <property type="match status" value="1"/>
</dbReference>
<keyword evidence="2" id="KW-1185">Reference proteome</keyword>
<dbReference type="Proteomes" id="UP000656042">
    <property type="component" value="Unassembled WGS sequence"/>
</dbReference>
<organism evidence="1 2">
    <name type="scientific">Mangrovihabitans endophyticus</name>
    <dbReference type="NCBI Taxonomy" id="1751298"/>
    <lineage>
        <taxon>Bacteria</taxon>
        <taxon>Bacillati</taxon>
        <taxon>Actinomycetota</taxon>
        <taxon>Actinomycetes</taxon>
        <taxon>Micromonosporales</taxon>
        <taxon>Micromonosporaceae</taxon>
        <taxon>Mangrovihabitans</taxon>
    </lineage>
</organism>
<comment type="caution">
    <text evidence="1">The sequence shown here is derived from an EMBL/GenBank/DDBJ whole genome shotgun (WGS) entry which is preliminary data.</text>
</comment>
<dbReference type="EMBL" id="BMMX01000001">
    <property type="protein sequence ID" value="GGK76463.1"/>
    <property type="molecule type" value="Genomic_DNA"/>
</dbReference>
<name>A0A8J3BXG6_9ACTN</name>
<evidence type="ECO:0000313" key="2">
    <source>
        <dbReference type="Proteomes" id="UP000656042"/>
    </source>
</evidence>
<gene>
    <name evidence="1" type="ORF">GCM10012284_08010</name>
</gene>
<reference evidence="1" key="1">
    <citation type="journal article" date="2014" name="Int. J. Syst. Evol. Microbiol.">
        <title>Complete genome sequence of Corynebacterium casei LMG S-19264T (=DSM 44701T), isolated from a smear-ripened cheese.</title>
        <authorList>
            <consortium name="US DOE Joint Genome Institute (JGI-PGF)"/>
            <person name="Walter F."/>
            <person name="Albersmeier A."/>
            <person name="Kalinowski J."/>
            <person name="Ruckert C."/>
        </authorList>
    </citation>
    <scope>NUCLEOTIDE SEQUENCE</scope>
    <source>
        <strain evidence="1">CGMCC 4.7299</strain>
    </source>
</reference>